<proteinExistence type="predicted"/>
<dbReference type="OrthoDB" id="6631788at2"/>
<organism evidence="2 3">
    <name type="scientific">Prevotella pallens</name>
    <dbReference type="NCBI Taxonomy" id="60133"/>
    <lineage>
        <taxon>Bacteria</taxon>
        <taxon>Pseudomonadati</taxon>
        <taxon>Bacteroidota</taxon>
        <taxon>Bacteroidia</taxon>
        <taxon>Bacteroidales</taxon>
        <taxon>Prevotellaceae</taxon>
        <taxon>Prevotella</taxon>
    </lineage>
</organism>
<dbReference type="InterPro" id="IPR010902">
    <property type="entry name" value="NUMOD4"/>
</dbReference>
<dbReference type="Pfam" id="PF07463">
    <property type="entry name" value="NUMOD4"/>
    <property type="match status" value="1"/>
</dbReference>
<feature type="domain" description="NUMOD4" evidence="1">
    <location>
        <begin position="4"/>
        <end position="44"/>
    </location>
</feature>
<evidence type="ECO:0000313" key="3">
    <source>
        <dbReference type="Proteomes" id="UP000254235"/>
    </source>
</evidence>
<reference evidence="2 3" key="1">
    <citation type="submission" date="2018-06" db="EMBL/GenBank/DDBJ databases">
        <authorList>
            <consortium name="Pathogen Informatics"/>
            <person name="Doyle S."/>
        </authorList>
    </citation>
    <scope>NUCLEOTIDE SEQUENCE [LARGE SCALE GENOMIC DNA]</scope>
    <source>
        <strain evidence="2 3">NCTC13043</strain>
    </source>
</reference>
<dbReference type="RefSeq" id="WP_115083947.1">
    <property type="nucleotide sequence ID" value="NZ_UGTP01000002.1"/>
</dbReference>
<evidence type="ECO:0000259" key="1">
    <source>
        <dbReference type="Pfam" id="PF07463"/>
    </source>
</evidence>
<accession>A0A379G978</accession>
<protein>
    <submittedName>
        <fullName evidence="2">NUMOD4 motif</fullName>
    </submittedName>
</protein>
<name>A0A379G978_9BACT</name>
<gene>
    <name evidence="2" type="ORF">NCTC13043_01994</name>
</gene>
<dbReference type="Gene3D" id="3.90.75.20">
    <property type="match status" value="1"/>
</dbReference>
<dbReference type="InterPro" id="IPR044925">
    <property type="entry name" value="His-Me_finger_sf"/>
</dbReference>
<dbReference type="GO" id="GO:0016788">
    <property type="term" value="F:hydrolase activity, acting on ester bonds"/>
    <property type="evidence" value="ECO:0007669"/>
    <property type="project" value="InterPro"/>
</dbReference>
<dbReference type="AlphaFoldDB" id="A0A379G978"/>
<dbReference type="EMBL" id="UGTP01000002">
    <property type="protein sequence ID" value="SUC37505.1"/>
    <property type="molecule type" value="Genomic_DNA"/>
</dbReference>
<dbReference type="Proteomes" id="UP000254235">
    <property type="component" value="Unassembled WGS sequence"/>
</dbReference>
<dbReference type="SUPFAM" id="SSF54060">
    <property type="entry name" value="His-Me finger endonucleases"/>
    <property type="match status" value="1"/>
</dbReference>
<sequence length="134" mass="15571">MDKEIWKPVEGYTGYEVSNMGKVRKCGHADTLRIVKGYGMRRVTLRKKDEYHLVVIAKLVLEHFVSKMPAGHKATCIDGNYEHLSVDNLCWVVRRKKRYKRHCSKVIKANKEAVSEVVNHINWIKRNGKGKHNN</sequence>
<dbReference type="GeneID" id="78571634"/>
<evidence type="ECO:0000313" key="2">
    <source>
        <dbReference type="EMBL" id="SUC37505.1"/>
    </source>
</evidence>